<dbReference type="Proteomes" id="UP001165395">
    <property type="component" value="Unassembled WGS sequence"/>
</dbReference>
<keyword evidence="2" id="KW-1185">Reference proteome</keyword>
<proteinExistence type="predicted"/>
<evidence type="ECO:0000313" key="1">
    <source>
        <dbReference type="EMBL" id="MCB6184770.1"/>
    </source>
</evidence>
<dbReference type="Gene3D" id="1.10.10.410">
    <property type="match status" value="1"/>
</dbReference>
<dbReference type="PANTHER" id="PTHR28055:SF1">
    <property type="entry name" value="ALTERED INHERITANCE OF MITOCHONDRIA PROTEIN 41, MITOCHONDRIAL"/>
    <property type="match status" value="1"/>
</dbReference>
<protein>
    <submittedName>
        <fullName evidence="1">GatB/YqeY domain-containing protein</fullName>
    </submittedName>
</protein>
<name>A0ABS8D995_9NEIS</name>
<accession>A0ABS8D995</accession>
<dbReference type="InterPro" id="IPR023168">
    <property type="entry name" value="GatB_Yqey_C_2"/>
</dbReference>
<dbReference type="InterPro" id="IPR019004">
    <property type="entry name" value="YqeY/Aim41"/>
</dbReference>
<dbReference type="InterPro" id="IPR042184">
    <property type="entry name" value="YqeY/Aim41_N"/>
</dbReference>
<dbReference type="PANTHER" id="PTHR28055">
    <property type="entry name" value="ALTERED INHERITANCE OF MITOCHONDRIA PROTEIN 41, MITOCHONDRIAL"/>
    <property type="match status" value="1"/>
</dbReference>
<reference evidence="1" key="1">
    <citation type="submission" date="2021-10" db="EMBL/GenBank/DDBJ databases">
        <title>The complete genome sequence of Leeia sp. TBRC 13508.</title>
        <authorList>
            <person name="Charoenyingcharoen P."/>
            <person name="Yukphan P."/>
        </authorList>
    </citation>
    <scope>NUCLEOTIDE SEQUENCE</scope>
    <source>
        <strain evidence="1">TBRC 13508</strain>
    </source>
</reference>
<dbReference type="RefSeq" id="WP_227181589.1">
    <property type="nucleotide sequence ID" value="NZ_JAJBZT010000009.1"/>
</dbReference>
<dbReference type="Gene3D" id="1.10.1510.10">
    <property type="entry name" value="Uncharacterised protein YqeY/AIM41 PF09424, N-terminal domain"/>
    <property type="match status" value="1"/>
</dbReference>
<organism evidence="1 2">
    <name type="scientific">Leeia speluncae</name>
    <dbReference type="NCBI Taxonomy" id="2884804"/>
    <lineage>
        <taxon>Bacteria</taxon>
        <taxon>Pseudomonadati</taxon>
        <taxon>Pseudomonadota</taxon>
        <taxon>Betaproteobacteria</taxon>
        <taxon>Neisseriales</taxon>
        <taxon>Leeiaceae</taxon>
        <taxon>Leeia</taxon>
    </lineage>
</organism>
<dbReference type="SUPFAM" id="SSF89095">
    <property type="entry name" value="GatB/YqeY motif"/>
    <property type="match status" value="1"/>
</dbReference>
<dbReference type="InterPro" id="IPR003789">
    <property type="entry name" value="Asn/Gln_tRNA_amidoTrase-B-like"/>
</dbReference>
<comment type="caution">
    <text evidence="1">The sequence shown here is derived from an EMBL/GenBank/DDBJ whole genome shotgun (WGS) entry which is preliminary data.</text>
</comment>
<sequence length="148" mass="16004">MSLKQQILDDIKAAMRSKEMQRLGALRLLSSEIKQKEVDQRIELADADIIAIISKMLKQRKDSISQFDAAGRTDLADAERAEVVILQAYLPASLSEGEIRQVVEKAVAESGLTGPQAMGKVMPVLKAELAGKADMSVVSAILKEVLAG</sequence>
<gene>
    <name evidence="1" type="ORF">LIN78_14580</name>
</gene>
<dbReference type="Pfam" id="PF09424">
    <property type="entry name" value="YqeY"/>
    <property type="match status" value="1"/>
</dbReference>
<evidence type="ECO:0000313" key="2">
    <source>
        <dbReference type="Proteomes" id="UP001165395"/>
    </source>
</evidence>
<dbReference type="EMBL" id="JAJBZT010000009">
    <property type="protein sequence ID" value="MCB6184770.1"/>
    <property type="molecule type" value="Genomic_DNA"/>
</dbReference>